<proteinExistence type="predicted"/>
<dbReference type="GO" id="GO:0016787">
    <property type="term" value="F:hydrolase activity"/>
    <property type="evidence" value="ECO:0007669"/>
    <property type="project" value="UniProtKB-KW"/>
</dbReference>
<sequence>MPKALFRIFPVMALALIAACTTSPVMYEPATTQLMPGGADDFGQYLADTRQHLTENLVAVPDFPRQQQIEWNMPFRVMPADHCKREQTRGILLVHGLSDSPFVFRDFARVLAEQCIEVRTVLLQGHGTRPGDMVSASADVWRQQVREHFNALADDVDIPFIGGFSLGGALATERALSKNTPRPAGLVVLAPAWELNGLKDYLWLASAARLFTDFVEEEAELNPVKYESFATNSAVQLSTVLDKVQALLSQYRQIDLPVLIAATEADSVINLEFLVNEFRTRFTNPDNRMLVFRDLREPWPENWRNDRIVSFNSYLPDDNILEFSHQSLAIAPNNELYGIGNPLNRCLEPNLISLDDCRQLEEQNLWFSAWHDTERPVLTSRLTYNPWFKETVQALVEFVRMQEKP</sequence>
<evidence type="ECO:0000313" key="4">
    <source>
        <dbReference type="Proteomes" id="UP001143391"/>
    </source>
</evidence>
<dbReference type="Proteomes" id="UP001143391">
    <property type="component" value="Unassembled WGS sequence"/>
</dbReference>
<reference evidence="3" key="1">
    <citation type="submission" date="2022-07" db="EMBL/GenBank/DDBJ databases">
        <title>Marinobacter iranensis a new bacterium isolate from a hipersaline lake in Iran.</title>
        <authorList>
            <person name="Mohammad A.M.A."/>
            <person name="Cristina S.-P."/>
            <person name="Antonio V."/>
        </authorList>
    </citation>
    <scope>NUCLEOTIDE SEQUENCE</scope>
    <source>
        <strain evidence="3">71-i</strain>
    </source>
</reference>
<dbReference type="Pfam" id="PF12697">
    <property type="entry name" value="Abhydrolase_6"/>
    <property type="match status" value="1"/>
</dbReference>
<dbReference type="PROSITE" id="PS51257">
    <property type="entry name" value="PROKAR_LIPOPROTEIN"/>
    <property type="match status" value="1"/>
</dbReference>
<accession>A0ABT5YDL5</accession>
<evidence type="ECO:0000259" key="2">
    <source>
        <dbReference type="Pfam" id="PF12697"/>
    </source>
</evidence>
<evidence type="ECO:0000256" key="1">
    <source>
        <dbReference type="SAM" id="SignalP"/>
    </source>
</evidence>
<organism evidence="3 4">
    <name type="scientific">Marinobacter iranensis</name>
    <dbReference type="NCBI Taxonomy" id="2962607"/>
    <lineage>
        <taxon>Bacteria</taxon>
        <taxon>Pseudomonadati</taxon>
        <taxon>Pseudomonadota</taxon>
        <taxon>Gammaproteobacteria</taxon>
        <taxon>Pseudomonadales</taxon>
        <taxon>Marinobacteraceae</taxon>
        <taxon>Marinobacter</taxon>
    </lineage>
</organism>
<keyword evidence="1" id="KW-0732">Signal</keyword>
<dbReference type="SUPFAM" id="SSF53474">
    <property type="entry name" value="alpha/beta-Hydrolases"/>
    <property type="match status" value="1"/>
</dbReference>
<dbReference type="InterPro" id="IPR000073">
    <property type="entry name" value="AB_hydrolase_1"/>
</dbReference>
<name>A0ABT5YDL5_9GAMM</name>
<keyword evidence="3" id="KW-0378">Hydrolase</keyword>
<feature type="chain" id="PRO_5047531129" evidence="1">
    <location>
        <begin position="28"/>
        <end position="405"/>
    </location>
</feature>
<feature type="signal peptide" evidence="1">
    <location>
        <begin position="1"/>
        <end position="27"/>
    </location>
</feature>
<comment type="caution">
    <text evidence="3">The sequence shown here is derived from an EMBL/GenBank/DDBJ whole genome shotgun (WGS) entry which is preliminary data.</text>
</comment>
<dbReference type="RefSeq" id="WP_275708438.1">
    <property type="nucleotide sequence ID" value="NZ_JANCMW010000011.1"/>
</dbReference>
<keyword evidence="4" id="KW-1185">Reference proteome</keyword>
<dbReference type="Gene3D" id="3.40.50.1820">
    <property type="entry name" value="alpha/beta hydrolase"/>
    <property type="match status" value="1"/>
</dbReference>
<feature type="domain" description="AB hydrolase-1" evidence="2">
    <location>
        <begin position="91"/>
        <end position="210"/>
    </location>
</feature>
<evidence type="ECO:0000313" key="3">
    <source>
        <dbReference type="EMBL" id="MDF0751788.1"/>
    </source>
</evidence>
<gene>
    <name evidence="3" type="ORF">NLU14_16275</name>
</gene>
<dbReference type="EMBL" id="JANCMW010000011">
    <property type="protein sequence ID" value="MDF0751788.1"/>
    <property type="molecule type" value="Genomic_DNA"/>
</dbReference>
<dbReference type="InterPro" id="IPR029058">
    <property type="entry name" value="AB_hydrolase_fold"/>
</dbReference>
<protein>
    <submittedName>
        <fullName evidence="3">Alpha/beta fold hydrolase</fullName>
    </submittedName>
</protein>